<feature type="region of interest" description="Disordered" evidence="5">
    <location>
        <begin position="89"/>
        <end position="118"/>
    </location>
</feature>
<keyword evidence="1" id="KW-0663">Pyridoxal phosphate</keyword>
<sequence>MIRHLLHVDFDHQRGLQEQVRESLVKAILGGIFQADTPLPSCRQLANQLQVSRNTTALVFESLVNEGYLISRPRSGYYLHPDYAAPRLSSAAPAPIDGERAPSWARGSTSPRASRSPF</sequence>
<feature type="domain" description="HTH gntR-type" evidence="6">
    <location>
        <begin position="14"/>
        <end position="82"/>
    </location>
</feature>
<dbReference type="Proteomes" id="UP000401081">
    <property type="component" value="Unassembled WGS sequence"/>
</dbReference>
<dbReference type="SMART" id="SM00345">
    <property type="entry name" value="HTH_GNTR"/>
    <property type="match status" value="1"/>
</dbReference>
<dbReference type="SUPFAM" id="SSF46785">
    <property type="entry name" value="Winged helix' DNA-binding domain"/>
    <property type="match status" value="1"/>
</dbReference>
<evidence type="ECO:0000259" key="6">
    <source>
        <dbReference type="PROSITE" id="PS50949"/>
    </source>
</evidence>
<reference evidence="7 8" key="1">
    <citation type="submission" date="2019-03" db="EMBL/GenBank/DDBJ databases">
        <authorList>
            <consortium name="Pathogen Informatics"/>
        </authorList>
    </citation>
    <scope>NUCLEOTIDE SEQUENCE [LARGE SCALE GENOMIC DNA]</scope>
    <source>
        <strain evidence="7 8">NCTC12993</strain>
    </source>
</reference>
<feature type="compositionally biased region" description="Polar residues" evidence="5">
    <location>
        <begin position="106"/>
        <end position="118"/>
    </location>
</feature>
<organism evidence="7 8">
    <name type="scientific">Kluyvera cryocrescens</name>
    <name type="common">Kluyvera citrophila</name>
    <dbReference type="NCBI Taxonomy" id="580"/>
    <lineage>
        <taxon>Bacteria</taxon>
        <taxon>Pseudomonadati</taxon>
        <taxon>Pseudomonadota</taxon>
        <taxon>Gammaproteobacteria</taxon>
        <taxon>Enterobacterales</taxon>
        <taxon>Enterobacteriaceae</taxon>
        <taxon>Kluyvera</taxon>
    </lineage>
</organism>
<gene>
    <name evidence="7" type="primary">ydcR_1</name>
    <name evidence="7" type="ORF">NCTC12993_06469</name>
</gene>
<name>A0A485CIS7_KLUCR</name>
<proteinExistence type="predicted"/>
<dbReference type="PROSITE" id="PS50949">
    <property type="entry name" value="HTH_GNTR"/>
    <property type="match status" value="1"/>
</dbReference>
<dbReference type="PRINTS" id="PR00035">
    <property type="entry name" value="HTHGNTR"/>
</dbReference>
<evidence type="ECO:0000313" key="8">
    <source>
        <dbReference type="Proteomes" id="UP000401081"/>
    </source>
</evidence>
<dbReference type="AlphaFoldDB" id="A0A485CIS7"/>
<dbReference type="EMBL" id="CAADJD010000026">
    <property type="protein sequence ID" value="VFS84560.1"/>
    <property type="molecule type" value="Genomic_DNA"/>
</dbReference>
<dbReference type="PANTHER" id="PTHR46577">
    <property type="entry name" value="HTH-TYPE TRANSCRIPTIONAL REGULATORY PROTEIN GABR"/>
    <property type="match status" value="1"/>
</dbReference>
<dbReference type="InterPro" id="IPR051446">
    <property type="entry name" value="HTH_trans_reg/aminotransferase"/>
</dbReference>
<protein>
    <submittedName>
        <fullName evidence="7">Uncharacterized HTH-type transcriptional regulator ydcR</fullName>
    </submittedName>
</protein>
<accession>A0A485CIS7</accession>
<evidence type="ECO:0000256" key="4">
    <source>
        <dbReference type="ARBA" id="ARBA00023163"/>
    </source>
</evidence>
<keyword evidence="2" id="KW-0805">Transcription regulation</keyword>
<dbReference type="InterPro" id="IPR036388">
    <property type="entry name" value="WH-like_DNA-bd_sf"/>
</dbReference>
<dbReference type="GO" id="GO:0003700">
    <property type="term" value="F:DNA-binding transcription factor activity"/>
    <property type="evidence" value="ECO:0007669"/>
    <property type="project" value="InterPro"/>
</dbReference>
<dbReference type="InterPro" id="IPR000524">
    <property type="entry name" value="Tscrpt_reg_HTH_GntR"/>
</dbReference>
<dbReference type="InterPro" id="IPR036390">
    <property type="entry name" value="WH_DNA-bd_sf"/>
</dbReference>
<evidence type="ECO:0000256" key="3">
    <source>
        <dbReference type="ARBA" id="ARBA00023125"/>
    </source>
</evidence>
<dbReference type="Pfam" id="PF00392">
    <property type="entry name" value="GntR"/>
    <property type="match status" value="1"/>
</dbReference>
<keyword evidence="4" id="KW-0804">Transcription</keyword>
<dbReference type="GO" id="GO:0003677">
    <property type="term" value="F:DNA binding"/>
    <property type="evidence" value="ECO:0007669"/>
    <property type="project" value="UniProtKB-KW"/>
</dbReference>
<dbReference type="CDD" id="cd07377">
    <property type="entry name" value="WHTH_GntR"/>
    <property type="match status" value="1"/>
</dbReference>
<evidence type="ECO:0000256" key="5">
    <source>
        <dbReference type="SAM" id="MobiDB-lite"/>
    </source>
</evidence>
<evidence type="ECO:0000313" key="7">
    <source>
        <dbReference type="EMBL" id="VFS84560.1"/>
    </source>
</evidence>
<evidence type="ECO:0000256" key="2">
    <source>
        <dbReference type="ARBA" id="ARBA00023015"/>
    </source>
</evidence>
<evidence type="ECO:0000256" key="1">
    <source>
        <dbReference type="ARBA" id="ARBA00022898"/>
    </source>
</evidence>
<keyword evidence="8" id="KW-1185">Reference proteome</keyword>
<keyword evidence="3" id="KW-0238">DNA-binding</keyword>
<dbReference type="PANTHER" id="PTHR46577:SF1">
    <property type="entry name" value="HTH-TYPE TRANSCRIPTIONAL REGULATORY PROTEIN GABR"/>
    <property type="match status" value="1"/>
</dbReference>
<dbReference type="Gene3D" id="1.10.10.10">
    <property type="entry name" value="Winged helix-like DNA-binding domain superfamily/Winged helix DNA-binding domain"/>
    <property type="match status" value="1"/>
</dbReference>